<feature type="domain" description="Bacterial surface antigen (D15)" evidence="4">
    <location>
        <begin position="136"/>
        <end position="379"/>
    </location>
</feature>
<dbReference type="RefSeq" id="WP_205686045.1">
    <property type="nucleotide sequence ID" value="NZ_FMAR01000003.1"/>
</dbReference>
<evidence type="ECO:0000259" key="4">
    <source>
        <dbReference type="Pfam" id="PF01103"/>
    </source>
</evidence>
<dbReference type="GO" id="GO:0019867">
    <property type="term" value="C:outer membrane"/>
    <property type="evidence" value="ECO:0007669"/>
    <property type="project" value="InterPro"/>
</dbReference>
<proteinExistence type="predicted"/>
<dbReference type="Pfam" id="PF01103">
    <property type="entry name" value="Omp85"/>
    <property type="match status" value="1"/>
</dbReference>
<feature type="chain" id="PRO_5008689343" evidence="3">
    <location>
        <begin position="21"/>
        <end position="379"/>
    </location>
</feature>
<evidence type="ECO:0000256" key="3">
    <source>
        <dbReference type="SAM" id="SignalP"/>
    </source>
</evidence>
<keyword evidence="2" id="KW-0472">Membrane</keyword>
<dbReference type="Gene3D" id="2.40.160.50">
    <property type="entry name" value="membrane protein fhac: a member of the omp85/tpsb transporter family"/>
    <property type="match status" value="1"/>
</dbReference>
<feature type="signal peptide" evidence="3">
    <location>
        <begin position="1"/>
        <end position="20"/>
    </location>
</feature>
<accession>A0A1C4BIX3</accession>
<sequence>MQQFLALVLMSLIFYSSSFAQSPIDTLSAKKPGSVIAKPVLKDNKGHSLLAFPVATRSIETGWSFGAATSYTFHISKNDTITRTSNAQALMLYSLKKQLIAALNGSIYLPKEKYILNFLASYSYFPDNFWGLGKYTPDAAKTSYTFQQYYIYLHLMRNLGHNLFLGMMYEQQNLLKIKYDQGDLLDREQITGRKGYLVSGTGLSFTYDSRNNAFSPDKGYFGQIFFNHFDKIFGSDYNYTNVVVDLRMFKKIYKGQVLAIQVFSFNNFGNHVPLRSLASFGGSNSMRGYYDGRYRDQNQLVVQAEYRIPIIGRLGAVGFAGSGDVAHTTTDYQLNSLKYSFGGGLRFALDKKEKLNLRIDYGIAKGNNRGLYFQLGEAF</sequence>
<dbReference type="AlphaFoldDB" id="A0A1C4BIX3"/>
<protein>
    <submittedName>
        <fullName evidence="5">Surface antigen</fullName>
    </submittedName>
</protein>
<evidence type="ECO:0000256" key="2">
    <source>
        <dbReference type="ARBA" id="ARBA00023136"/>
    </source>
</evidence>
<evidence type="ECO:0000313" key="6">
    <source>
        <dbReference type="Proteomes" id="UP000242818"/>
    </source>
</evidence>
<dbReference type="STRING" id="1335309.GA0116948_103122"/>
<reference evidence="5 6" key="1">
    <citation type="submission" date="2016-08" db="EMBL/GenBank/DDBJ databases">
        <authorList>
            <person name="Seilhamer J.J."/>
        </authorList>
    </citation>
    <scope>NUCLEOTIDE SEQUENCE [LARGE SCALE GENOMIC DNA]</scope>
    <source>
        <strain evidence="5 6">A37T2</strain>
    </source>
</reference>
<comment type="subcellular location">
    <subcellularLocation>
        <location evidence="1">Membrane</location>
    </subcellularLocation>
</comment>
<organism evidence="5 6">
    <name type="scientific">Chitinophaga costaii</name>
    <dbReference type="NCBI Taxonomy" id="1335309"/>
    <lineage>
        <taxon>Bacteria</taxon>
        <taxon>Pseudomonadati</taxon>
        <taxon>Bacteroidota</taxon>
        <taxon>Chitinophagia</taxon>
        <taxon>Chitinophagales</taxon>
        <taxon>Chitinophagaceae</taxon>
        <taxon>Chitinophaga</taxon>
    </lineage>
</organism>
<keyword evidence="6" id="KW-1185">Reference proteome</keyword>
<dbReference type="EMBL" id="FMAR01000003">
    <property type="protein sequence ID" value="SCC06856.1"/>
    <property type="molecule type" value="Genomic_DNA"/>
</dbReference>
<evidence type="ECO:0000256" key="1">
    <source>
        <dbReference type="ARBA" id="ARBA00004370"/>
    </source>
</evidence>
<dbReference type="Proteomes" id="UP000242818">
    <property type="component" value="Unassembled WGS sequence"/>
</dbReference>
<keyword evidence="3" id="KW-0732">Signal</keyword>
<gene>
    <name evidence="5" type="ORF">GA0116948_103122</name>
</gene>
<dbReference type="InterPro" id="IPR000184">
    <property type="entry name" value="Bac_surfAg_D15"/>
</dbReference>
<evidence type="ECO:0000313" key="5">
    <source>
        <dbReference type="EMBL" id="SCC06856.1"/>
    </source>
</evidence>
<name>A0A1C4BIX3_9BACT</name>